<dbReference type="PANTHER" id="PTHR45892:SF3">
    <property type="entry name" value="PUTATIVE-RELATED"/>
    <property type="match status" value="1"/>
</dbReference>
<name>A0A6A2ZS64_HIBSY</name>
<evidence type="ECO:0000256" key="2">
    <source>
        <dbReference type="PIRSR" id="PIRSR036696-2"/>
    </source>
</evidence>
<evidence type="ECO:0000259" key="5">
    <source>
        <dbReference type="Pfam" id="PF07687"/>
    </source>
</evidence>
<dbReference type="FunFam" id="3.40.630.10:FF:000019">
    <property type="entry name" value="Aminoacylase 1"/>
    <property type="match status" value="1"/>
</dbReference>
<dbReference type="InterPro" id="IPR011650">
    <property type="entry name" value="Peptidase_M20_dimer"/>
</dbReference>
<accession>A0A6A2ZS64</accession>
<feature type="binding site" evidence="2">
    <location>
        <position position="188"/>
    </location>
    <ligand>
        <name>Zn(2+)</name>
        <dbReference type="ChEBI" id="CHEBI:29105"/>
        <label>1</label>
    </ligand>
</feature>
<dbReference type="InterPro" id="IPR010159">
    <property type="entry name" value="N-acyl_aa_amidohydrolase"/>
</dbReference>
<feature type="binding site" evidence="2">
    <location>
        <position position="161"/>
    </location>
    <ligand>
        <name>Zn(2+)</name>
        <dbReference type="ChEBI" id="CHEBI:29105"/>
        <label>2</label>
    </ligand>
</feature>
<comment type="caution">
    <text evidence="6">The sequence shown here is derived from an EMBL/GenBank/DDBJ whole genome shotgun (WGS) entry which is preliminary data.</text>
</comment>
<dbReference type="EMBL" id="VEPZ02001106">
    <property type="protein sequence ID" value="KAE8694764.1"/>
    <property type="molecule type" value="Genomic_DNA"/>
</dbReference>
<protein>
    <submittedName>
        <fullName evidence="6">Detected protein of confused Function</fullName>
    </submittedName>
</protein>
<organism evidence="6 7">
    <name type="scientific">Hibiscus syriacus</name>
    <name type="common">Rose of Sharon</name>
    <dbReference type="NCBI Taxonomy" id="106335"/>
    <lineage>
        <taxon>Eukaryota</taxon>
        <taxon>Viridiplantae</taxon>
        <taxon>Streptophyta</taxon>
        <taxon>Embryophyta</taxon>
        <taxon>Tracheophyta</taxon>
        <taxon>Spermatophyta</taxon>
        <taxon>Magnoliopsida</taxon>
        <taxon>eudicotyledons</taxon>
        <taxon>Gunneridae</taxon>
        <taxon>Pentapetalae</taxon>
        <taxon>rosids</taxon>
        <taxon>malvids</taxon>
        <taxon>Malvales</taxon>
        <taxon>Malvaceae</taxon>
        <taxon>Malvoideae</taxon>
        <taxon>Hibiscus</taxon>
    </lineage>
</organism>
<evidence type="ECO:0000256" key="1">
    <source>
        <dbReference type="PIRSR" id="PIRSR036696-1"/>
    </source>
</evidence>
<dbReference type="Pfam" id="PF01546">
    <property type="entry name" value="Peptidase_M20"/>
    <property type="match status" value="1"/>
</dbReference>
<dbReference type="SUPFAM" id="SSF53187">
    <property type="entry name" value="Zn-dependent exopeptidases"/>
    <property type="match status" value="1"/>
</dbReference>
<keyword evidence="4" id="KW-0732">Signal</keyword>
<dbReference type="GO" id="GO:0006520">
    <property type="term" value="P:amino acid metabolic process"/>
    <property type="evidence" value="ECO:0007669"/>
    <property type="project" value="InterPro"/>
</dbReference>
<evidence type="ECO:0000313" key="6">
    <source>
        <dbReference type="EMBL" id="KAE8694764.1"/>
    </source>
</evidence>
<keyword evidence="7" id="KW-1185">Reference proteome</keyword>
<dbReference type="Pfam" id="PF07687">
    <property type="entry name" value="M20_dimer"/>
    <property type="match status" value="1"/>
</dbReference>
<feature type="region of interest" description="Disordered" evidence="3">
    <location>
        <begin position="325"/>
        <end position="344"/>
    </location>
</feature>
<evidence type="ECO:0000256" key="3">
    <source>
        <dbReference type="SAM" id="MobiDB-lite"/>
    </source>
</evidence>
<dbReference type="PIRSF" id="PIRSF036696">
    <property type="entry name" value="ACY-1"/>
    <property type="match status" value="1"/>
</dbReference>
<dbReference type="Proteomes" id="UP000436088">
    <property type="component" value="Unassembled WGS sequence"/>
</dbReference>
<dbReference type="GO" id="GO:0005737">
    <property type="term" value="C:cytoplasm"/>
    <property type="evidence" value="ECO:0007669"/>
    <property type="project" value="InterPro"/>
</dbReference>
<dbReference type="GO" id="GO:0046872">
    <property type="term" value="F:metal ion binding"/>
    <property type="evidence" value="ECO:0007669"/>
    <property type="project" value="UniProtKB-KW"/>
</dbReference>
<evidence type="ECO:0000313" key="7">
    <source>
        <dbReference type="Proteomes" id="UP000436088"/>
    </source>
</evidence>
<keyword evidence="2" id="KW-0479">Metal-binding</keyword>
<feature type="binding site" evidence="2">
    <location>
        <position position="93"/>
    </location>
    <ligand>
        <name>Zn(2+)</name>
        <dbReference type="ChEBI" id="CHEBI:29105"/>
        <label>1</label>
    </ligand>
</feature>
<dbReference type="Gene3D" id="3.30.70.360">
    <property type="match status" value="1"/>
</dbReference>
<feature type="binding site" evidence="2">
    <location>
        <position position="126"/>
    </location>
    <ligand>
        <name>Zn(2+)</name>
        <dbReference type="ChEBI" id="CHEBI:29105"/>
        <label>2</label>
    </ligand>
</feature>
<gene>
    <name evidence="6" type="ORF">F3Y22_tig00110776pilonHSYRG00091</name>
</gene>
<dbReference type="Gene3D" id="3.40.630.10">
    <property type="entry name" value="Zn peptidases"/>
    <property type="match status" value="1"/>
</dbReference>
<dbReference type="InterPro" id="IPR002933">
    <property type="entry name" value="Peptidase_M20"/>
</dbReference>
<dbReference type="GO" id="GO:0004046">
    <property type="term" value="F:aminoacylase activity"/>
    <property type="evidence" value="ECO:0007669"/>
    <property type="project" value="InterPro"/>
</dbReference>
<evidence type="ECO:0000256" key="4">
    <source>
        <dbReference type="SAM" id="SignalP"/>
    </source>
</evidence>
<dbReference type="AlphaFoldDB" id="A0A6A2ZS64"/>
<comment type="cofactor">
    <cofactor evidence="2">
        <name>Zn(2+)</name>
        <dbReference type="ChEBI" id="CHEBI:29105"/>
    </cofactor>
    <text evidence="2">Binds 2 Zn(2+) ions per subunit.</text>
</comment>
<feature type="domain" description="Peptidase M20 dimerisation" evidence="5">
    <location>
        <begin position="207"/>
        <end position="310"/>
    </location>
</feature>
<dbReference type="InterPro" id="IPR052083">
    <property type="entry name" value="Aminoacylase-1_M20A"/>
</dbReference>
<dbReference type="NCBIfam" id="TIGR01880">
    <property type="entry name" value="Ac-peptdase-euk"/>
    <property type="match status" value="1"/>
</dbReference>
<feature type="signal peptide" evidence="4">
    <location>
        <begin position="1"/>
        <end position="20"/>
    </location>
</feature>
<proteinExistence type="predicted"/>
<feature type="active site" evidence="1">
    <location>
        <position position="95"/>
    </location>
</feature>
<feature type="binding site" evidence="2">
    <location>
        <position position="126"/>
    </location>
    <ligand>
        <name>Zn(2+)</name>
        <dbReference type="ChEBI" id="CHEBI:29105"/>
        <label>1</label>
    </ligand>
</feature>
<feature type="chain" id="PRO_5025375068" evidence="4">
    <location>
        <begin position="21"/>
        <end position="344"/>
    </location>
</feature>
<keyword evidence="2" id="KW-0862">Zinc</keyword>
<sequence length="344" mass="38559">MPNLRLLFFSFFLVFFSVHSQEDTPIARFRRYLQFKTAHPDPNYADPVSFLISQANAIGLQARTFEFVPSKPVLLLTWSGSDPSLPSVLFNSHLDSVPAEPSKWIHPPFAATLTPDGRIYARGAQDDKCIAMQYLEAIRNLKAKGFTPLRTVHISYVPDEEIGGIDGCDKFVNSKEFEDLNVGFVLDEGQASTVDEYRVFYADRSPWGLIIKASGAPGHGSRMYDNGAMENLMKSVEVITKFRESQFHIVKSGEAMNSEVISVNPVYLKAGIPSPTGFVMNMQPSEAEAGFDLRLPPTADPDLIKKRIDEEWAPARRNMTYKLIEKRANKRLPGPPSNDIDKRV</sequence>
<dbReference type="FunFam" id="3.30.70.360:FF:000009">
    <property type="entry name" value="aminoacylase-1 isoform X1"/>
    <property type="match status" value="1"/>
</dbReference>
<dbReference type="PANTHER" id="PTHR45892">
    <property type="entry name" value="AMINOACYLASE-1"/>
    <property type="match status" value="1"/>
</dbReference>
<reference evidence="6" key="1">
    <citation type="submission" date="2019-09" db="EMBL/GenBank/DDBJ databases">
        <title>Draft genome information of white flower Hibiscus syriacus.</title>
        <authorList>
            <person name="Kim Y.-M."/>
        </authorList>
    </citation>
    <scope>NUCLEOTIDE SEQUENCE [LARGE SCALE GENOMIC DNA]</scope>
    <source>
        <strain evidence="6">YM2019G1</strain>
    </source>
</reference>
<feature type="active site" description="Proton acceptor" evidence="1">
    <location>
        <position position="160"/>
    </location>
</feature>